<feature type="domain" description="HAT C-terminal dimerisation" evidence="2">
    <location>
        <begin position="1"/>
        <end position="58"/>
    </location>
</feature>
<sequence length="66" mass="6890">NATQFPNLAIASWAILAVPATSVPSECTFSAGGQICNNLRGSLKAGTIVAQVCLKSWLDFFDSSSI</sequence>
<feature type="signal peptide" evidence="1">
    <location>
        <begin position="1"/>
        <end position="22"/>
    </location>
</feature>
<evidence type="ECO:0000313" key="4">
    <source>
        <dbReference type="Proteomes" id="UP000886653"/>
    </source>
</evidence>
<dbReference type="EMBL" id="MU167405">
    <property type="protein sequence ID" value="KAG0141036.1"/>
    <property type="molecule type" value="Genomic_DNA"/>
</dbReference>
<comment type="caution">
    <text evidence="3">The sequence shown here is derived from an EMBL/GenBank/DDBJ whole genome shotgun (WGS) entry which is preliminary data.</text>
</comment>
<dbReference type="AlphaFoldDB" id="A0A9P6T6N5"/>
<evidence type="ECO:0000256" key="1">
    <source>
        <dbReference type="SAM" id="SignalP"/>
    </source>
</evidence>
<name>A0A9P6T6N5_9BASI</name>
<keyword evidence="4" id="KW-1185">Reference proteome</keyword>
<organism evidence="3 4">
    <name type="scientific">Cronartium quercuum f. sp. fusiforme G11</name>
    <dbReference type="NCBI Taxonomy" id="708437"/>
    <lineage>
        <taxon>Eukaryota</taxon>
        <taxon>Fungi</taxon>
        <taxon>Dikarya</taxon>
        <taxon>Basidiomycota</taxon>
        <taxon>Pucciniomycotina</taxon>
        <taxon>Pucciniomycetes</taxon>
        <taxon>Pucciniales</taxon>
        <taxon>Coleosporiaceae</taxon>
        <taxon>Cronartium</taxon>
    </lineage>
</organism>
<dbReference type="GO" id="GO:0046983">
    <property type="term" value="F:protein dimerization activity"/>
    <property type="evidence" value="ECO:0007669"/>
    <property type="project" value="InterPro"/>
</dbReference>
<proteinExistence type="predicted"/>
<gene>
    <name evidence="3" type="ORF">CROQUDRAFT_52299</name>
</gene>
<dbReference type="SUPFAM" id="SSF53098">
    <property type="entry name" value="Ribonuclease H-like"/>
    <property type="match status" value="1"/>
</dbReference>
<evidence type="ECO:0000313" key="3">
    <source>
        <dbReference type="EMBL" id="KAG0141036.1"/>
    </source>
</evidence>
<accession>A0A9P6T6N5</accession>
<keyword evidence="1" id="KW-0732">Signal</keyword>
<reference evidence="3" key="1">
    <citation type="submission" date="2013-11" db="EMBL/GenBank/DDBJ databases">
        <title>Genome sequence of the fusiform rust pathogen reveals effectors for host alternation and coevolution with pine.</title>
        <authorList>
            <consortium name="DOE Joint Genome Institute"/>
            <person name="Smith K."/>
            <person name="Pendleton A."/>
            <person name="Kubisiak T."/>
            <person name="Anderson C."/>
            <person name="Salamov A."/>
            <person name="Aerts A."/>
            <person name="Riley R."/>
            <person name="Clum A."/>
            <person name="Lindquist E."/>
            <person name="Ence D."/>
            <person name="Campbell M."/>
            <person name="Kronenberg Z."/>
            <person name="Feau N."/>
            <person name="Dhillon B."/>
            <person name="Hamelin R."/>
            <person name="Burleigh J."/>
            <person name="Smith J."/>
            <person name="Yandell M."/>
            <person name="Nelson C."/>
            <person name="Grigoriev I."/>
            <person name="Davis J."/>
        </authorList>
    </citation>
    <scope>NUCLEOTIDE SEQUENCE</scope>
    <source>
        <strain evidence="3">G11</strain>
    </source>
</reference>
<dbReference type="Proteomes" id="UP000886653">
    <property type="component" value="Unassembled WGS sequence"/>
</dbReference>
<dbReference type="OrthoDB" id="3264316at2759"/>
<dbReference type="Pfam" id="PF05699">
    <property type="entry name" value="Dimer_Tnp_hAT"/>
    <property type="match status" value="1"/>
</dbReference>
<evidence type="ECO:0000259" key="2">
    <source>
        <dbReference type="Pfam" id="PF05699"/>
    </source>
</evidence>
<dbReference type="InterPro" id="IPR008906">
    <property type="entry name" value="HATC_C_dom"/>
</dbReference>
<feature type="non-terminal residue" evidence="3">
    <location>
        <position position="1"/>
    </location>
</feature>
<dbReference type="InterPro" id="IPR012337">
    <property type="entry name" value="RNaseH-like_sf"/>
</dbReference>
<protein>
    <recommendedName>
        <fullName evidence="2">HAT C-terminal dimerisation domain-containing protein</fullName>
    </recommendedName>
</protein>
<feature type="chain" id="PRO_5040283403" description="HAT C-terminal dimerisation domain-containing protein" evidence="1">
    <location>
        <begin position="23"/>
        <end position="66"/>
    </location>
</feature>